<keyword evidence="3" id="KW-0063">Aspartyl esterase</keyword>
<evidence type="ECO:0000256" key="2">
    <source>
        <dbReference type="ARBA" id="ARBA00022801"/>
    </source>
</evidence>
<evidence type="ECO:0000313" key="7">
    <source>
        <dbReference type="Proteomes" id="UP001176429"/>
    </source>
</evidence>
<dbReference type="InterPro" id="IPR012334">
    <property type="entry name" value="Pectin_lyas_fold"/>
</dbReference>
<comment type="similarity">
    <text evidence="1">Belongs to the pectinesterase family.</text>
</comment>
<accession>A0ABT9B889</accession>
<keyword evidence="7" id="KW-1185">Reference proteome</keyword>
<comment type="caution">
    <text evidence="6">The sequence shown here is derived from an EMBL/GenBank/DDBJ whole genome shotgun (WGS) entry which is preliminary data.</text>
</comment>
<evidence type="ECO:0000256" key="1">
    <source>
        <dbReference type="ARBA" id="ARBA00008891"/>
    </source>
</evidence>
<dbReference type="InterPro" id="IPR000070">
    <property type="entry name" value="Pectinesterase_cat"/>
</dbReference>
<evidence type="ECO:0000259" key="4">
    <source>
        <dbReference type="Pfam" id="PF01095"/>
    </source>
</evidence>
<gene>
    <name evidence="6" type="ORF">Q5H93_07050</name>
</gene>
<dbReference type="NCBIfam" id="TIGR04183">
    <property type="entry name" value="Por_Secre_tail"/>
    <property type="match status" value="1"/>
</dbReference>
<dbReference type="EMBL" id="JAUQSY010000004">
    <property type="protein sequence ID" value="MDO7874484.1"/>
    <property type="molecule type" value="Genomic_DNA"/>
</dbReference>
<protein>
    <submittedName>
        <fullName evidence="6">Pectinesterase family protein</fullName>
    </submittedName>
</protein>
<evidence type="ECO:0000259" key="5">
    <source>
        <dbReference type="Pfam" id="PF18962"/>
    </source>
</evidence>
<dbReference type="PANTHER" id="PTHR31321:SF57">
    <property type="entry name" value="PECTINESTERASE 53-RELATED"/>
    <property type="match status" value="1"/>
</dbReference>
<dbReference type="RefSeq" id="WP_305005798.1">
    <property type="nucleotide sequence ID" value="NZ_JAUQSY010000004.1"/>
</dbReference>
<dbReference type="Pfam" id="PF01095">
    <property type="entry name" value="Pectinesterase"/>
    <property type="match status" value="1"/>
</dbReference>
<dbReference type="Pfam" id="PF18962">
    <property type="entry name" value="Por_Secre_tail"/>
    <property type="match status" value="1"/>
</dbReference>
<proteinExistence type="inferred from homology"/>
<organism evidence="6 7">
    <name type="scientific">Hymenobacter aranciens</name>
    <dbReference type="NCBI Taxonomy" id="3063996"/>
    <lineage>
        <taxon>Bacteria</taxon>
        <taxon>Pseudomonadati</taxon>
        <taxon>Bacteroidota</taxon>
        <taxon>Cytophagia</taxon>
        <taxon>Cytophagales</taxon>
        <taxon>Hymenobacteraceae</taxon>
        <taxon>Hymenobacter</taxon>
    </lineage>
</organism>
<evidence type="ECO:0000313" key="6">
    <source>
        <dbReference type="EMBL" id="MDO7874484.1"/>
    </source>
</evidence>
<evidence type="ECO:0000256" key="3">
    <source>
        <dbReference type="ARBA" id="ARBA00023085"/>
    </source>
</evidence>
<dbReference type="PANTHER" id="PTHR31321">
    <property type="entry name" value="ACYL-COA THIOESTER HYDROLASE YBHC-RELATED"/>
    <property type="match status" value="1"/>
</dbReference>
<dbReference type="SUPFAM" id="SSF51126">
    <property type="entry name" value="Pectin lyase-like"/>
    <property type="match status" value="1"/>
</dbReference>
<sequence>MVNTPTFSPRRASGLARVWALLGLLLLLSTRLYAYDVTVAQDGTGDFTTVQAAINAAPTNRTAVYSIFIKNGRYAEKMSVPSNKPFLQLVGESVANTILTYSDGASTSVGGNTLGTQGSASFSISASDFSAFNITFENTFGDGSQAVAVLVNADRAVFKNCRFLGNQDTLYVKGSGTPMHYFRDCYIDGNVDFIFGSSVAVFENCVVYAKSRTSNGASYITAANTPAGQAYGFVFRNTTLPSNTGGTLYYLGRPWQNDAANAAAPTNNKTVFLKSRVGINQLQPAGWVTWDAGTNTSLITYAEFRPRHFNGNAVNVSQRAAWSRQLAVADTAAYQRATVFGSWNPCAVASNVCATFSPDIAVANFRAAKGASQTTINWNISWAMTGIRYDLYRSSDNVTFSQINTVTAANDSTWNFQMTDALPVAGSAYYYYVRASKAGLATHQTATVQVSSVPTITANTVALGTFAQYQTGTSAVQTYTVSGENLTANVTITPPANYEVSANGGTNWATNVAPLVLTPAANTLAATIISVRLNAATAGTYAGNIVHSSPGATALNVAVTGAKTNTAAQVSNVLQWWSLKVSDQDSAQVRSAAVTASTSTFNQLVPSNGTTVTAYPARSSRYGQAFAPTATGQWTTAVGGPGSSLNRRFYKQFTVTADAASAVRIDSLVFWNAIYNTTGLAGVSYSLTGFAVGNADSVNVTNGVGPLGTLTTGGGTNGAPASFAIRNQNSGTNQTYRLALNGTTGVTVPAGQTLTIRMYFTTSSTSNGRYMLLRDVMVKGEALSAPCNAAFSYANATYCASGTNPTPTVTGTAGGAFTSTTGLSIEGSTGTINLATSTPGTYVITYTPGVACSSTATVTVTAATSAAFTYPAATYCTSQSSTVPVTLGTGGTAGTFSASVAGLTLDATTGTITPGSSTPGTYTVTNAVAASGGCAAASATFSVTITAAPAATFSYANAAYCASSNLVTPTVATGSTAGTYSSTTGLSIDPTTGAVNLGSSTPGTYVITNSLAASGACAAIAATFSLTINPIPAQPTVTVQSSGGATTLTSSATSGNQWYLGTTAVPGATSQTYVVNTPAQLGSYTVVTTSAAGCVSAPSAAIVVTSRRAALAGSSLRVYPNPAQGHLTVELAGYRQATELSLLNALGQVVLTRMLTANESVAPQQFSLVGLAAGVYVLRATTAGGLDTRRVVVR</sequence>
<name>A0ABT9B889_9BACT</name>
<dbReference type="Proteomes" id="UP001176429">
    <property type="component" value="Unassembled WGS sequence"/>
</dbReference>
<reference evidence="6" key="1">
    <citation type="submission" date="2023-07" db="EMBL/GenBank/DDBJ databases">
        <authorList>
            <person name="Kim M.K."/>
        </authorList>
    </citation>
    <scope>NUCLEOTIDE SEQUENCE</scope>
    <source>
        <strain evidence="6">ASUV-10-1</strain>
    </source>
</reference>
<feature type="domain" description="Secretion system C-terminal sorting" evidence="5">
    <location>
        <begin position="1118"/>
        <end position="1193"/>
    </location>
</feature>
<feature type="domain" description="Pectinesterase catalytic" evidence="4">
    <location>
        <begin position="36"/>
        <end position="333"/>
    </location>
</feature>
<dbReference type="Gene3D" id="2.160.20.10">
    <property type="entry name" value="Single-stranded right-handed beta-helix, Pectin lyase-like"/>
    <property type="match status" value="1"/>
</dbReference>
<dbReference type="InterPro" id="IPR026444">
    <property type="entry name" value="Secre_tail"/>
</dbReference>
<dbReference type="InterPro" id="IPR011050">
    <property type="entry name" value="Pectin_lyase_fold/virulence"/>
</dbReference>
<keyword evidence="2" id="KW-0378">Hydrolase</keyword>